<evidence type="ECO:0000256" key="7">
    <source>
        <dbReference type="ARBA" id="ARBA00023237"/>
    </source>
</evidence>
<dbReference type="InterPro" id="IPR012910">
    <property type="entry name" value="Plug_dom"/>
</dbReference>
<keyword evidence="2 8" id="KW-0813">Transport</keyword>
<dbReference type="PANTHER" id="PTHR30069:SF27">
    <property type="entry name" value="BLL4766 PROTEIN"/>
    <property type="match status" value="1"/>
</dbReference>
<comment type="similarity">
    <text evidence="8 9">Belongs to the TonB-dependent receptor family.</text>
</comment>
<dbReference type="InterPro" id="IPR036942">
    <property type="entry name" value="Beta-barrel_TonB_sf"/>
</dbReference>
<keyword evidence="6 8" id="KW-0472">Membrane</keyword>
<gene>
    <name evidence="13" type="ordered locus">Oter_0777</name>
</gene>
<accession>B1ZVG8</accession>
<dbReference type="GO" id="GO:0009279">
    <property type="term" value="C:cell outer membrane"/>
    <property type="evidence" value="ECO:0007669"/>
    <property type="project" value="UniProtKB-SubCell"/>
</dbReference>
<dbReference type="AlphaFoldDB" id="B1ZVG8"/>
<dbReference type="Gene3D" id="2.170.130.10">
    <property type="entry name" value="TonB-dependent receptor, plug domain"/>
    <property type="match status" value="1"/>
</dbReference>
<dbReference type="eggNOG" id="COG4206">
    <property type="taxonomic scope" value="Bacteria"/>
</dbReference>
<protein>
    <submittedName>
        <fullName evidence="13">TonB-dependent receptor plug</fullName>
    </submittedName>
</protein>
<evidence type="ECO:0000256" key="2">
    <source>
        <dbReference type="ARBA" id="ARBA00022448"/>
    </source>
</evidence>
<name>B1ZVG8_OPITP</name>
<evidence type="ECO:0000256" key="3">
    <source>
        <dbReference type="ARBA" id="ARBA00022452"/>
    </source>
</evidence>
<keyword evidence="4 8" id="KW-0812">Transmembrane</keyword>
<proteinExistence type="inferred from homology"/>
<evidence type="ECO:0000256" key="1">
    <source>
        <dbReference type="ARBA" id="ARBA00004571"/>
    </source>
</evidence>
<dbReference type="SUPFAM" id="SSF56935">
    <property type="entry name" value="Porins"/>
    <property type="match status" value="1"/>
</dbReference>
<evidence type="ECO:0000256" key="9">
    <source>
        <dbReference type="RuleBase" id="RU003357"/>
    </source>
</evidence>
<dbReference type="HOGENOM" id="CLU_008287_16_0_0"/>
<evidence type="ECO:0000313" key="14">
    <source>
        <dbReference type="Proteomes" id="UP000007013"/>
    </source>
</evidence>
<dbReference type="InterPro" id="IPR000531">
    <property type="entry name" value="Beta-barrel_TonB"/>
</dbReference>
<evidence type="ECO:0000256" key="8">
    <source>
        <dbReference type="PROSITE-ProRule" id="PRU01360"/>
    </source>
</evidence>
<dbReference type="Gene3D" id="2.40.170.20">
    <property type="entry name" value="TonB-dependent receptor, beta-barrel domain"/>
    <property type="match status" value="1"/>
</dbReference>
<dbReference type="Pfam" id="PF07715">
    <property type="entry name" value="Plug"/>
    <property type="match status" value="1"/>
</dbReference>
<keyword evidence="13" id="KW-0675">Receptor</keyword>
<dbReference type="RefSeq" id="WP_012373603.1">
    <property type="nucleotide sequence ID" value="NC_010571.1"/>
</dbReference>
<dbReference type="InterPro" id="IPR039426">
    <property type="entry name" value="TonB-dep_rcpt-like"/>
</dbReference>
<feature type="domain" description="TonB-dependent receptor plug" evidence="12">
    <location>
        <begin position="67"/>
        <end position="172"/>
    </location>
</feature>
<keyword evidence="14" id="KW-1185">Reference proteome</keyword>
<feature type="chain" id="PRO_5002774955" evidence="10">
    <location>
        <begin position="32"/>
        <end position="645"/>
    </location>
</feature>
<dbReference type="KEGG" id="ote:Oter_0777"/>
<evidence type="ECO:0000256" key="5">
    <source>
        <dbReference type="ARBA" id="ARBA00023077"/>
    </source>
</evidence>
<dbReference type="InterPro" id="IPR037066">
    <property type="entry name" value="Plug_dom_sf"/>
</dbReference>
<dbReference type="Pfam" id="PF00593">
    <property type="entry name" value="TonB_dep_Rec_b-barrel"/>
    <property type="match status" value="1"/>
</dbReference>
<dbReference type="Proteomes" id="UP000007013">
    <property type="component" value="Chromosome"/>
</dbReference>
<dbReference type="OrthoDB" id="183532at2"/>
<sequence>MNRRRSRARRWIPGLRGLAVAGLCHVAAAHAQTPLASAERMQQLSLEELLSLEVTTMSRKTEPWWTAPGAVEVLTSEEIRRSTARNLPEALRLATGLDVAQSSARSWAISARGFNVLAANKISVLLDGRSLFTPFFSGVQWDAQDTLLADVDRIEVVRGPVGALWGAFAVNGFVQIVTKPADDTQGWLVSGGAGTEDPGFLAVRYGGRIGRRAFYRVYAKYFDTDWTYLANGRHAQPSTDFGQVGFRADALLDADTSLTVQGDAYTNKGLPQDREQAEISGGNLLARIRRTFSAASDLEVMSYYDRTARWLPTAWLERRDTGALTAKFRYPLDRHDLLVGADVHVSRDDIANLGFATMVPPQRTTHVVGVYLQDTIAVVPRRWAVTLGAKAEHNSFSGVEAEPSLRAAWTPTPRTTGWAAVSRAVRAPVRVDQDLLLQLGGQIIVDASDAFDSESVVAYELGWRQQVGSQLTLDVAAFHNEYRDLRTAEPIGAEIFPLTFKNGAEAQADGLETSVQYQPSARLFFKASYRLLDLDFMLRPGSRAGSSFANEGNDPRHLGSLTAHAVLSHHLEFDATLRHVSSRPDPATEGYWTADLRLAWLPSESWEIALLGRNLFTGLHRELITTNSLNEFIRASGTVKITWRY</sequence>
<evidence type="ECO:0000259" key="12">
    <source>
        <dbReference type="Pfam" id="PF07715"/>
    </source>
</evidence>
<evidence type="ECO:0000256" key="6">
    <source>
        <dbReference type="ARBA" id="ARBA00023136"/>
    </source>
</evidence>
<keyword evidence="10" id="KW-0732">Signal</keyword>
<dbReference type="PANTHER" id="PTHR30069">
    <property type="entry name" value="TONB-DEPENDENT OUTER MEMBRANE RECEPTOR"/>
    <property type="match status" value="1"/>
</dbReference>
<dbReference type="GO" id="GO:0044718">
    <property type="term" value="P:siderophore transmembrane transport"/>
    <property type="evidence" value="ECO:0007669"/>
    <property type="project" value="TreeGrafter"/>
</dbReference>
<dbReference type="EMBL" id="CP001032">
    <property type="protein sequence ID" value="ACB74065.1"/>
    <property type="molecule type" value="Genomic_DNA"/>
</dbReference>
<keyword evidence="5 9" id="KW-0798">TonB box</keyword>
<evidence type="ECO:0000256" key="10">
    <source>
        <dbReference type="SAM" id="SignalP"/>
    </source>
</evidence>
<dbReference type="GO" id="GO:0015344">
    <property type="term" value="F:siderophore uptake transmembrane transporter activity"/>
    <property type="evidence" value="ECO:0007669"/>
    <property type="project" value="TreeGrafter"/>
</dbReference>
<feature type="domain" description="TonB-dependent receptor-like beta-barrel" evidence="11">
    <location>
        <begin position="203"/>
        <end position="615"/>
    </location>
</feature>
<keyword evidence="7 8" id="KW-0998">Cell outer membrane</keyword>
<evidence type="ECO:0000313" key="13">
    <source>
        <dbReference type="EMBL" id="ACB74065.1"/>
    </source>
</evidence>
<organism evidence="13 14">
    <name type="scientific">Opitutus terrae (strain DSM 11246 / JCM 15787 / PB90-1)</name>
    <dbReference type="NCBI Taxonomy" id="452637"/>
    <lineage>
        <taxon>Bacteria</taxon>
        <taxon>Pseudomonadati</taxon>
        <taxon>Verrucomicrobiota</taxon>
        <taxon>Opitutia</taxon>
        <taxon>Opitutales</taxon>
        <taxon>Opitutaceae</taxon>
        <taxon>Opitutus</taxon>
    </lineage>
</organism>
<dbReference type="STRING" id="452637.Oter_0777"/>
<evidence type="ECO:0000259" key="11">
    <source>
        <dbReference type="Pfam" id="PF00593"/>
    </source>
</evidence>
<evidence type="ECO:0000256" key="4">
    <source>
        <dbReference type="ARBA" id="ARBA00022692"/>
    </source>
</evidence>
<feature type="signal peptide" evidence="10">
    <location>
        <begin position="1"/>
        <end position="31"/>
    </location>
</feature>
<reference evidence="13 14" key="1">
    <citation type="journal article" date="2011" name="J. Bacteriol.">
        <title>Genome sequence of the verrucomicrobium Opitutus terrae PB90-1, an abundant inhabitant of rice paddy soil ecosystems.</title>
        <authorList>
            <person name="van Passel M.W."/>
            <person name="Kant R."/>
            <person name="Palva A."/>
            <person name="Copeland A."/>
            <person name="Lucas S."/>
            <person name="Lapidus A."/>
            <person name="Glavina del Rio T."/>
            <person name="Pitluck S."/>
            <person name="Goltsman E."/>
            <person name="Clum A."/>
            <person name="Sun H."/>
            <person name="Schmutz J."/>
            <person name="Larimer F.W."/>
            <person name="Land M.L."/>
            <person name="Hauser L."/>
            <person name="Kyrpides N."/>
            <person name="Mikhailova N."/>
            <person name="Richardson P.P."/>
            <person name="Janssen P.H."/>
            <person name="de Vos W.M."/>
            <person name="Smidt H."/>
        </authorList>
    </citation>
    <scope>NUCLEOTIDE SEQUENCE [LARGE SCALE GENOMIC DNA]</scope>
    <source>
        <strain evidence="14">DSM 11246 / JCM 15787 / PB90-1</strain>
    </source>
</reference>
<keyword evidence="3 8" id="KW-1134">Transmembrane beta strand</keyword>
<comment type="subcellular location">
    <subcellularLocation>
        <location evidence="1 8">Cell outer membrane</location>
        <topology evidence="1 8">Multi-pass membrane protein</topology>
    </subcellularLocation>
</comment>
<dbReference type="PROSITE" id="PS52016">
    <property type="entry name" value="TONB_DEPENDENT_REC_3"/>
    <property type="match status" value="1"/>
</dbReference>